<dbReference type="GO" id="GO:0004984">
    <property type="term" value="F:olfactory receptor activity"/>
    <property type="evidence" value="ECO:0007669"/>
    <property type="project" value="InterPro"/>
</dbReference>
<evidence type="ECO:0000256" key="5">
    <source>
        <dbReference type="ARBA" id="ARBA00023040"/>
    </source>
</evidence>
<evidence type="ECO:0000256" key="6">
    <source>
        <dbReference type="ARBA" id="ARBA00023136"/>
    </source>
</evidence>
<evidence type="ECO:0000256" key="8">
    <source>
        <dbReference type="ARBA" id="ARBA00023180"/>
    </source>
</evidence>
<evidence type="ECO:0000256" key="2">
    <source>
        <dbReference type="ARBA" id="ARBA00004141"/>
    </source>
</evidence>
<evidence type="ECO:0000256" key="3">
    <source>
        <dbReference type="ARBA" id="ARBA00022692"/>
    </source>
</evidence>
<keyword evidence="4 10" id="KW-1133">Transmembrane helix</keyword>
<dbReference type="OrthoDB" id="9975554at2759"/>
<feature type="transmembrane region" description="Helical" evidence="10">
    <location>
        <begin position="37"/>
        <end position="57"/>
    </location>
</feature>
<sequence>FNTMTTNLIILTSYACIMVAVGRMGSAASRRKACFTCTSHLAVVVIFYVSAAFNYVQPSSSRSLESKKIASVFYTIVVPVLNPMTYSLRNKEVK</sequence>
<keyword evidence="6 10" id="KW-0472">Membrane</keyword>
<feature type="transmembrane region" description="Helical" evidence="10">
    <location>
        <begin position="69"/>
        <end position="88"/>
    </location>
</feature>
<evidence type="ECO:0000313" key="11">
    <source>
        <dbReference type="EMBL" id="NXX14371.1"/>
    </source>
</evidence>
<dbReference type="Pfam" id="PF13853">
    <property type="entry name" value="7tm_4"/>
    <property type="match status" value="1"/>
</dbReference>
<keyword evidence="7" id="KW-0675">Receptor</keyword>
<feature type="transmembrane region" description="Helical" evidence="10">
    <location>
        <begin position="6"/>
        <end position="25"/>
    </location>
</feature>
<evidence type="ECO:0000256" key="4">
    <source>
        <dbReference type="ARBA" id="ARBA00022989"/>
    </source>
</evidence>
<comment type="function">
    <text evidence="1">Odorant receptor.</text>
</comment>
<feature type="non-terminal residue" evidence="11">
    <location>
        <position position="94"/>
    </location>
</feature>
<dbReference type="InterPro" id="IPR000725">
    <property type="entry name" value="Olfact_rcpt"/>
</dbReference>
<proteinExistence type="predicted"/>
<dbReference type="Proteomes" id="UP000584326">
    <property type="component" value="Unassembled WGS sequence"/>
</dbReference>
<evidence type="ECO:0000313" key="12">
    <source>
        <dbReference type="Proteomes" id="UP000584326"/>
    </source>
</evidence>
<evidence type="ECO:0000256" key="9">
    <source>
        <dbReference type="ARBA" id="ARBA00023224"/>
    </source>
</evidence>
<dbReference type="GO" id="GO:0004930">
    <property type="term" value="F:G protein-coupled receptor activity"/>
    <property type="evidence" value="ECO:0007669"/>
    <property type="project" value="UniProtKB-KW"/>
</dbReference>
<evidence type="ECO:0000256" key="10">
    <source>
        <dbReference type="SAM" id="Phobius"/>
    </source>
</evidence>
<comment type="caution">
    <text evidence="11">The sequence shown here is derived from an EMBL/GenBank/DDBJ whole genome shotgun (WGS) entry which is preliminary data.</text>
</comment>
<reference evidence="11 12" key="1">
    <citation type="submission" date="2020-02" db="EMBL/GenBank/DDBJ databases">
        <title>Bird 10,000 Genomes (B10K) Project - Family phase.</title>
        <authorList>
            <person name="Zhang G."/>
        </authorList>
    </citation>
    <scope>NUCLEOTIDE SEQUENCE [LARGE SCALE GENOMIC DNA]</scope>
    <source>
        <strain evidence="11">B10K-DU-001-40</strain>
        <tissue evidence="11">Muscle</tissue>
    </source>
</reference>
<keyword evidence="9" id="KW-0807">Transducer</keyword>
<dbReference type="PANTHER" id="PTHR48018">
    <property type="entry name" value="OLFACTORY RECEPTOR"/>
    <property type="match status" value="1"/>
</dbReference>
<feature type="non-terminal residue" evidence="11">
    <location>
        <position position="1"/>
    </location>
</feature>
<dbReference type="EMBL" id="VZTK01010310">
    <property type="protein sequence ID" value="NXX14371.1"/>
    <property type="molecule type" value="Genomic_DNA"/>
</dbReference>
<protein>
    <submittedName>
        <fullName evidence="11">OR8K5 protein</fullName>
    </submittedName>
</protein>
<gene>
    <name evidence="11" type="primary">Or8k5</name>
    <name evidence="11" type="ORF">PODSTR_R00300</name>
</gene>
<dbReference type="AlphaFoldDB" id="A0A7L4GN03"/>
<name>A0A7L4GN03_PODST</name>
<dbReference type="SUPFAM" id="SSF81321">
    <property type="entry name" value="Family A G protein-coupled receptor-like"/>
    <property type="match status" value="1"/>
</dbReference>
<dbReference type="GO" id="GO:0016020">
    <property type="term" value="C:membrane"/>
    <property type="evidence" value="ECO:0007669"/>
    <property type="project" value="UniProtKB-SubCell"/>
</dbReference>
<evidence type="ECO:0000256" key="1">
    <source>
        <dbReference type="ARBA" id="ARBA00002936"/>
    </source>
</evidence>
<keyword evidence="12" id="KW-1185">Reference proteome</keyword>
<accession>A0A7L4GN03</accession>
<keyword evidence="3 10" id="KW-0812">Transmembrane</keyword>
<keyword evidence="5" id="KW-0297">G-protein coupled receptor</keyword>
<keyword evidence="8" id="KW-0325">Glycoprotein</keyword>
<evidence type="ECO:0000256" key="7">
    <source>
        <dbReference type="ARBA" id="ARBA00023170"/>
    </source>
</evidence>
<dbReference type="Gene3D" id="1.20.1070.10">
    <property type="entry name" value="Rhodopsin 7-helix transmembrane proteins"/>
    <property type="match status" value="1"/>
</dbReference>
<comment type="subcellular location">
    <subcellularLocation>
        <location evidence="2">Membrane</location>
        <topology evidence="2">Multi-pass membrane protein</topology>
    </subcellularLocation>
</comment>
<organism evidence="11 12">
    <name type="scientific">Podargus strigoides</name>
    <name type="common">Tawny frogmouth</name>
    <name type="synonym">Caprimulgus strigoides</name>
    <dbReference type="NCBI Taxonomy" id="8905"/>
    <lineage>
        <taxon>Eukaryota</taxon>
        <taxon>Metazoa</taxon>
        <taxon>Chordata</taxon>
        <taxon>Craniata</taxon>
        <taxon>Vertebrata</taxon>
        <taxon>Euteleostomi</taxon>
        <taxon>Archelosauria</taxon>
        <taxon>Archosauria</taxon>
        <taxon>Dinosauria</taxon>
        <taxon>Saurischia</taxon>
        <taxon>Theropoda</taxon>
        <taxon>Coelurosauria</taxon>
        <taxon>Aves</taxon>
        <taxon>Neognathae</taxon>
        <taxon>Neoaves</taxon>
        <taxon>Strisores</taxon>
        <taxon>Caprimulgiformes</taxon>
        <taxon>Podargidae</taxon>
        <taxon>Podargus</taxon>
    </lineage>
</organism>